<evidence type="ECO:0000256" key="1">
    <source>
        <dbReference type="ARBA" id="ARBA00004442"/>
    </source>
</evidence>
<comment type="subcellular location">
    <subcellularLocation>
        <location evidence="1">Cell outer membrane</location>
    </subcellularLocation>
</comment>
<keyword evidence="8" id="KW-1185">Reference proteome</keyword>
<dbReference type="Proteomes" id="UP000625735">
    <property type="component" value="Unassembled WGS sequence"/>
</dbReference>
<comment type="caution">
    <text evidence="7">The sequence shown here is derived from an EMBL/GenBank/DDBJ whole genome shotgun (WGS) entry which is preliminary data.</text>
</comment>
<accession>A0A916XXH2</accession>
<dbReference type="RefSeq" id="WP_188361234.1">
    <property type="nucleotide sequence ID" value="NZ_BMFG01000002.1"/>
</dbReference>
<sequence length="529" mass="58529">MKKIKILSLLGFAFFMQSCEDDLNVVPEDPNQISVEQFYSQDGAYTQAIAGVYGNLSLTGTLGPDNSNIGGVDAGTSQYGRVLWYLQNLSTDEVIWSYENDPGTREIQRNIWNSSNPVIRGMFSRAMFQVALANEFLRQSTADKLNSRGITGAQTLSEIEEYRNEARALRALSYYHLLDLFGKAPFNTEDDVVGVAGPEYNAQQLFDFVEAELTTILPNLKPAGTNIDGRLDQGFARMVLAKLYLNAEVYIGQNRYNDCADQCIAIIGSGYSLATNYLNNFNADNNTSPEAIFYIQADGLVTQNYGPTTVMINGQVGSIESNGNQFGVGGWGGALRLRKQFVQKFDGNEFNNDVRNTIISGVRDIEITDIANRDQGYILAKFSNISSAGVPGISTTFVDTDFPMFRLADVYLMYAECALRGASSATLPQAVTYVNALRERANNGSQIGNISQSNLTLDFIIDERSRELHWEGHRRQDLIRFNRYTGGNYNWAWKGNGSNGVSIPSFLKLYPIPQASLASNPNLTQNPGY</sequence>
<gene>
    <name evidence="7" type="ORF">GCM10011343_07990</name>
</gene>
<name>A0A916XXH2_9FLAO</name>
<evidence type="ECO:0000256" key="3">
    <source>
        <dbReference type="ARBA" id="ARBA00022729"/>
    </source>
</evidence>
<feature type="domain" description="RagB/SusD" evidence="6">
    <location>
        <begin position="371"/>
        <end position="529"/>
    </location>
</feature>
<dbReference type="Pfam" id="PF07980">
    <property type="entry name" value="SusD_RagB"/>
    <property type="match status" value="1"/>
</dbReference>
<dbReference type="Gene3D" id="1.10.3780.10">
    <property type="entry name" value="SusD-like"/>
    <property type="match status" value="1"/>
</dbReference>
<dbReference type="Gene3D" id="1.25.40.10">
    <property type="entry name" value="Tetratricopeptide repeat domain"/>
    <property type="match status" value="1"/>
</dbReference>
<dbReference type="InterPro" id="IPR011990">
    <property type="entry name" value="TPR-like_helical_dom_sf"/>
</dbReference>
<reference evidence="7" key="1">
    <citation type="journal article" date="2014" name="Int. J. Syst. Evol. Microbiol.">
        <title>Complete genome sequence of Corynebacterium casei LMG S-19264T (=DSM 44701T), isolated from a smear-ripened cheese.</title>
        <authorList>
            <consortium name="US DOE Joint Genome Institute (JGI-PGF)"/>
            <person name="Walter F."/>
            <person name="Albersmeier A."/>
            <person name="Kalinowski J."/>
            <person name="Ruckert C."/>
        </authorList>
    </citation>
    <scope>NUCLEOTIDE SEQUENCE</scope>
    <source>
        <strain evidence="7">CGMCC 1.12506</strain>
    </source>
</reference>
<dbReference type="Gene3D" id="1.25.40.390">
    <property type="match status" value="1"/>
</dbReference>
<dbReference type="CDD" id="cd08977">
    <property type="entry name" value="SusD"/>
    <property type="match status" value="1"/>
</dbReference>
<dbReference type="EMBL" id="BMFG01000002">
    <property type="protein sequence ID" value="GGD19879.1"/>
    <property type="molecule type" value="Genomic_DNA"/>
</dbReference>
<keyword evidence="3" id="KW-0732">Signal</keyword>
<evidence type="ECO:0000259" key="6">
    <source>
        <dbReference type="Pfam" id="PF07980"/>
    </source>
</evidence>
<protein>
    <submittedName>
        <fullName evidence="7">Outer membrane protein</fullName>
    </submittedName>
</protein>
<evidence type="ECO:0000256" key="4">
    <source>
        <dbReference type="ARBA" id="ARBA00023136"/>
    </source>
</evidence>
<proteinExistence type="inferred from homology"/>
<comment type="similarity">
    <text evidence="2">Belongs to the SusD family.</text>
</comment>
<dbReference type="PROSITE" id="PS51257">
    <property type="entry name" value="PROKAR_LIPOPROTEIN"/>
    <property type="match status" value="1"/>
</dbReference>
<dbReference type="InterPro" id="IPR012944">
    <property type="entry name" value="SusD_RagB_dom"/>
</dbReference>
<reference evidence="7" key="2">
    <citation type="submission" date="2020-09" db="EMBL/GenBank/DDBJ databases">
        <authorList>
            <person name="Sun Q."/>
            <person name="Zhou Y."/>
        </authorList>
    </citation>
    <scope>NUCLEOTIDE SEQUENCE</scope>
    <source>
        <strain evidence="7">CGMCC 1.12506</strain>
    </source>
</reference>
<dbReference type="AlphaFoldDB" id="A0A916XXH2"/>
<keyword evidence="5" id="KW-0998">Cell outer membrane</keyword>
<evidence type="ECO:0000256" key="2">
    <source>
        <dbReference type="ARBA" id="ARBA00006275"/>
    </source>
</evidence>
<organism evidence="7 8">
    <name type="scientific">Flavobacterium orientale</name>
    <dbReference type="NCBI Taxonomy" id="1756020"/>
    <lineage>
        <taxon>Bacteria</taxon>
        <taxon>Pseudomonadati</taxon>
        <taxon>Bacteroidota</taxon>
        <taxon>Flavobacteriia</taxon>
        <taxon>Flavobacteriales</taxon>
        <taxon>Flavobacteriaceae</taxon>
        <taxon>Flavobacterium</taxon>
    </lineage>
</organism>
<evidence type="ECO:0000313" key="8">
    <source>
        <dbReference type="Proteomes" id="UP000625735"/>
    </source>
</evidence>
<evidence type="ECO:0000313" key="7">
    <source>
        <dbReference type="EMBL" id="GGD19879.1"/>
    </source>
</evidence>
<dbReference type="SUPFAM" id="SSF48452">
    <property type="entry name" value="TPR-like"/>
    <property type="match status" value="1"/>
</dbReference>
<dbReference type="GO" id="GO:0009279">
    <property type="term" value="C:cell outer membrane"/>
    <property type="evidence" value="ECO:0007669"/>
    <property type="project" value="UniProtKB-SubCell"/>
</dbReference>
<keyword evidence="4" id="KW-0472">Membrane</keyword>
<evidence type="ECO:0000256" key="5">
    <source>
        <dbReference type="ARBA" id="ARBA00023237"/>
    </source>
</evidence>